<comment type="caution">
    <text evidence="1">The sequence shown here is derived from an EMBL/GenBank/DDBJ whole genome shotgun (WGS) entry which is preliminary data.</text>
</comment>
<dbReference type="Proteomes" id="UP000824111">
    <property type="component" value="Unassembled WGS sequence"/>
</dbReference>
<organism evidence="1 2">
    <name type="scientific">Candidatus Avimonoglobus intestinipullorum</name>
    <dbReference type="NCBI Taxonomy" id="2840699"/>
    <lineage>
        <taxon>Bacteria</taxon>
        <taxon>Bacillati</taxon>
        <taxon>Bacillota</taxon>
        <taxon>Clostridia</taxon>
        <taxon>Eubacteriales</taxon>
        <taxon>Candidatus Avimonoglobus</taxon>
    </lineage>
</organism>
<protein>
    <submittedName>
        <fullName evidence="1">Uncharacterized protein</fullName>
    </submittedName>
</protein>
<gene>
    <name evidence="1" type="ORF">IAB04_05465</name>
</gene>
<dbReference type="EMBL" id="DVND01000143">
    <property type="protein sequence ID" value="HIU48792.1"/>
    <property type="molecule type" value="Genomic_DNA"/>
</dbReference>
<sequence>MFTLGPPPERTGDDRVDLNRLYSWCNQLCIALMRTSNYTGVIVDEKEDANDT</sequence>
<accession>A0A9D1LVL9</accession>
<reference evidence="1" key="1">
    <citation type="submission" date="2020-10" db="EMBL/GenBank/DDBJ databases">
        <authorList>
            <person name="Gilroy R."/>
        </authorList>
    </citation>
    <scope>NUCLEOTIDE SEQUENCE</scope>
    <source>
        <strain evidence="1">ChiSjej4B22-9803</strain>
    </source>
</reference>
<reference evidence="1" key="2">
    <citation type="journal article" date="2021" name="PeerJ">
        <title>Extensive microbial diversity within the chicken gut microbiome revealed by metagenomics and culture.</title>
        <authorList>
            <person name="Gilroy R."/>
            <person name="Ravi A."/>
            <person name="Getino M."/>
            <person name="Pursley I."/>
            <person name="Horton D.L."/>
            <person name="Alikhan N.F."/>
            <person name="Baker D."/>
            <person name="Gharbi K."/>
            <person name="Hall N."/>
            <person name="Watson M."/>
            <person name="Adriaenssens E.M."/>
            <person name="Foster-Nyarko E."/>
            <person name="Jarju S."/>
            <person name="Secka A."/>
            <person name="Antonio M."/>
            <person name="Oren A."/>
            <person name="Chaudhuri R.R."/>
            <person name="La Ragione R."/>
            <person name="Hildebrand F."/>
            <person name="Pallen M.J."/>
        </authorList>
    </citation>
    <scope>NUCLEOTIDE SEQUENCE</scope>
    <source>
        <strain evidence="1">ChiSjej4B22-9803</strain>
    </source>
</reference>
<dbReference type="AlphaFoldDB" id="A0A9D1LVL9"/>
<evidence type="ECO:0000313" key="1">
    <source>
        <dbReference type="EMBL" id="HIU48792.1"/>
    </source>
</evidence>
<evidence type="ECO:0000313" key="2">
    <source>
        <dbReference type="Proteomes" id="UP000824111"/>
    </source>
</evidence>
<name>A0A9D1LVL9_9FIRM</name>
<proteinExistence type="predicted"/>